<organism evidence="2 3">
    <name type="scientific">Aromia moschata</name>
    <dbReference type="NCBI Taxonomy" id="1265417"/>
    <lineage>
        <taxon>Eukaryota</taxon>
        <taxon>Metazoa</taxon>
        <taxon>Ecdysozoa</taxon>
        <taxon>Arthropoda</taxon>
        <taxon>Hexapoda</taxon>
        <taxon>Insecta</taxon>
        <taxon>Pterygota</taxon>
        <taxon>Neoptera</taxon>
        <taxon>Endopterygota</taxon>
        <taxon>Coleoptera</taxon>
        <taxon>Polyphaga</taxon>
        <taxon>Cucujiformia</taxon>
        <taxon>Chrysomeloidea</taxon>
        <taxon>Cerambycidae</taxon>
        <taxon>Cerambycinae</taxon>
        <taxon>Callichromatini</taxon>
        <taxon>Aromia</taxon>
    </lineage>
</organism>
<accession>A0AAV8XBX5</accession>
<reference evidence="2" key="1">
    <citation type="journal article" date="2023" name="Insect Mol. Biol.">
        <title>Genome sequencing provides insights into the evolution of gene families encoding plant cell wall-degrading enzymes in longhorned beetles.</title>
        <authorList>
            <person name="Shin N.R."/>
            <person name="Okamura Y."/>
            <person name="Kirsch R."/>
            <person name="Pauchet Y."/>
        </authorList>
    </citation>
    <scope>NUCLEOTIDE SEQUENCE</scope>
    <source>
        <strain evidence="2">AMC_N1</strain>
    </source>
</reference>
<dbReference type="Pfam" id="PF16087">
    <property type="entry name" value="DUF4817"/>
    <property type="match status" value="1"/>
</dbReference>
<feature type="domain" description="DUF4817" evidence="1">
    <location>
        <begin position="4"/>
        <end position="45"/>
    </location>
</feature>
<dbReference type="AlphaFoldDB" id="A0AAV8XBX5"/>
<gene>
    <name evidence="2" type="ORF">NQ318_019490</name>
</gene>
<protein>
    <recommendedName>
        <fullName evidence="1">DUF4817 domain-containing protein</fullName>
    </recommendedName>
</protein>
<sequence>MEYTFIEYADMHMMYGLASCNALEARRLYHERFPNRTFPNQKTFQVDQRLRENEEPYIRRNYLKVHEHSSTRRLSTQLNASKTIVYKVLKEQLLYPYHLQKVHEKIPEDFPRRMQFANFISSIIFTDEASFTKNGITNLHNAHVWTDENPHTTVVSHYQHQFQSINIWAGIISNFLIGLFVLLERLNRHLYLDMSLLSLLELGNHGLPRVKLHLLIQRPRIRESWDMGRIGQWQCFIQNGYNSEAASEAYFNRYPERRQPNMSIFGRLKENLVEYGGFNKPRPKNYRIQDAEDVAINVVVGKFEAESGISRRRALSVLKKHKFRPYTIRKQQQLLPTDPERRLDFSNWYLQQIEQDQLFFKNIIWTDESYVSSAGIFNRHNKHYWSEDNPHQTVDVQNQGRFGFSVWCALYNNRILAYQLYDDNLNGQRRFQLIEMTDKKWILKLKHNC</sequence>
<dbReference type="Proteomes" id="UP001162162">
    <property type="component" value="Unassembled WGS sequence"/>
</dbReference>
<evidence type="ECO:0000313" key="2">
    <source>
        <dbReference type="EMBL" id="KAJ8936425.1"/>
    </source>
</evidence>
<dbReference type="InterPro" id="IPR032135">
    <property type="entry name" value="DUF4817"/>
</dbReference>
<name>A0AAV8XBX5_9CUCU</name>
<dbReference type="PANTHER" id="PTHR47326">
    <property type="entry name" value="TRANSPOSABLE ELEMENT TC3 TRANSPOSASE-LIKE PROTEIN"/>
    <property type="match status" value="1"/>
</dbReference>
<evidence type="ECO:0000313" key="3">
    <source>
        <dbReference type="Proteomes" id="UP001162162"/>
    </source>
</evidence>
<dbReference type="Gene3D" id="3.30.420.10">
    <property type="entry name" value="Ribonuclease H-like superfamily/Ribonuclease H"/>
    <property type="match status" value="2"/>
</dbReference>
<dbReference type="GO" id="GO:0003676">
    <property type="term" value="F:nucleic acid binding"/>
    <property type="evidence" value="ECO:0007669"/>
    <property type="project" value="InterPro"/>
</dbReference>
<proteinExistence type="predicted"/>
<comment type="caution">
    <text evidence="2">The sequence shown here is derived from an EMBL/GenBank/DDBJ whole genome shotgun (WGS) entry which is preliminary data.</text>
</comment>
<dbReference type="EMBL" id="JAPWTK010000742">
    <property type="protein sequence ID" value="KAJ8936425.1"/>
    <property type="molecule type" value="Genomic_DNA"/>
</dbReference>
<keyword evidence="3" id="KW-1185">Reference proteome</keyword>
<dbReference type="InterPro" id="IPR036397">
    <property type="entry name" value="RNaseH_sf"/>
</dbReference>
<evidence type="ECO:0000259" key="1">
    <source>
        <dbReference type="Pfam" id="PF16087"/>
    </source>
</evidence>
<dbReference type="PANTHER" id="PTHR47326:SF1">
    <property type="entry name" value="HTH PSQ-TYPE DOMAIN-CONTAINING PROTEIN"/>
    <property type="match status" value="1"/>
</dbReference>